<dbReference type="Pfam" id="PF06974">
    <property type="entry name" value="WS_DGAT_C"/>
    <property type="match status" value="1"/>
</dbReference>
<feature type="domain" description="O-acyltransferase WSD1 C-terminal" evidence="10">
    <location>
        <begin position="323"/>
        <end position="465"/>
    </location>
</feature>
<dbReference type="GO" id="GO:0006071">
    <property type="term" value="P:glycerol metabolic process"/>
    <property type="evidence" value="ECO:0007669"/>
    <property type="project" value="UniProtKB-KW"/>
</dbReference>
<evidence type="ECO:0000256" key="3">
    <source>
        <dbReference type="ARBA" id="ARBA00009587"/>
    </source>
</evidence>
<evidence type="ECO:0000256" key="5">
    <source>
        <dbReference type="ARBA" id="ARBA00022679"/>
    </source>
</evidence>
<name>A0A4U1BR66_9GAMM</name>
<dbReference type="GO" id="GO:0051701">
    <property type="term" value="P:biological process involved in interaction with host"/>
    <property type="evidence" value="ECO:0007669"/>
    <property type="project" value="TreeGrafter"/>
</dbReference>
<dbReference type="InterPro" id="IPR009721">
    <property type="entry name" value="O-acyltransferase_WSD1_C"/>
</dbReference>
<dbReference type="InterPro" id="IPR004255">
    <property type="entry name" value="O-acyltransferase_WSD1_N"/>
</dbReference>
<evidence type="ECO:0000256" key="2">
    <source>
        <dbReference type="ARBA" id="ARBA00005189"/>
    </source>
</evidence>
<comment type="pathway">
    <text evidence="1">Glycerolipid metabolism; triacylglycerol biosynthesis.</text>
</comment>
<dbReference type="EC" id="2.3.1.20" evidence="4"/>
<dbReference type="GO" id="GO:0001666">
    <property type="term" value="P:response to hypoxia"/>
    <property type="evidence" value="ECO:0007669"/>
    <property type="project" value="TreeGrafter"/>
</dbReference>
<keyword evidence="6" id="KW-0319">Glycerol metabolism</keyword>
<dbReference type="EMBL" id="SWCJ01000002">
    <property type="protein sequence ID" value="TKB57547.1"/>
    <property type="molecule type" value="Genomic_DNA"/>
</dbReference>
<evidence type="ECO:0000256" key="8">
    <source>
        <dbReference type="ARBA" id="ARBA00048109"/>
    </source>
</evidence>
<evidence type="ECO:0000259" key="10">
    <source>
        <dbReference type="Pfam" id="PF06974"/>
    </source>
</evidence>
<evidence type="ECO:0000256" key="4">
    <source>
        <dbReference type="ARBA" id="ARBA00013244"/>
    </source>
</evidence>
<comment type="caution">
    <text evidence="11">The sequence shown here is derived from an EMBL/GenBank/DDBJ whole genome shotgun (WGS) entry which is preliminary data.</text>
</comment>
<dbReference type="PANTHER" id="PTHR31650">
    <property type="entry name" value="O-ACYLTRANSFERASE (WSD1-LIKE) FAMILY PROTEIN"/>
    <property type="match status" value="1"/>
</dbReference>
<dbReference type="InterPro" id="IPR045034">
    <property type="entry name" value="O-acyltransferase_WSD1-like"/>
</dbReference>
<comment type="pathway">
    <text evidence="2">Lipid metabolism.</text>
</comment>
<keyword evidence="7" id="KW-0012">Acyltransferase</keyword>
<sequence length="479" mass="53700">MDASALFSSRPNKEGRMTPVSLSELVFLLFESDNNPLHVSCLMVLEPPKDAAEFAGELLEAALKATPVAEPFDLVIDESQFGLPQWRRCEHVDLAQHVRIAKLPTPGDRQQLRELAGRIHSARLERDRPLWEMWILYGLESQEIGLLVKFHHALADGKGVASMLEQSFRLSDSRKRFIPFWQLGQSIGHRDSSIISLSKLTSPRFWYQQLDLSVGASKLFAKACASRLHLLKSPIKLPFSAPRTPFNSYQGSRAKKISLATLPKARIRKLSMLTGVGELELMLTLCDMALHQYLQQHNWQDRDPLVAMVPLYHPQSGERMHMISVGLVELGRPAASPMQRLKKISQTYGKLRTQSSDEQVMEYNRYSALVNIVSLLAARYDSQQILPPAANMLMSQVDAGTEPLSLMGAKLKQTFPLSLLLPGQTLNMTLLDYHEQVHIGLVCCRQSLPGFDSFALYLPECLEQLEKSAYDSLLSAIAG</sequence>
<evidence type="ECO:0000256" key="1">
    <source>
        <dbReference type="ARBA" id="ARBA00004771"/>
    </source>
</evidence>
<dbReference type="GO" id="GO:0005886">
    <property type="term" value="C:plasma membrane"/>
    <property type="evidence" value="ECO:0007669"/>
    <property type="project" value="TreeGrafter"/>
</dbReference>
<dbReference type="AlphaFoldDB" id="A0A4U1BR66"/>
<reference evidence="11 12" key="1">
    <citation type="submission" date="2019-04" db="EMBL/GenBank/DDBJ databases">
        <authorList>
            <person name="Hwang J.C."/>
        </authorList>
    </citation>
    <scope>NUCLEOTIDE SEQUENCE [LARGE SCALE GENOMIC DNA]</scope>
    <source>
        <strain evidence="11 12">IMCC35002</strain>
    </source>
</reference>
<feature type="domain" description="O-acyltransferase WSD1-like N-terminal" evidence="9">
    <location>
        <begin position="24"/>
        <end position="276"/>
    </location>
</feature>
<keyword evidence="12" id="KW-1185">Reference proteome</keyword>
<evidence type="ECO:0000313" key="12">
    <source>
        <dbReference type="Proteomes" id="UP000305675"/>
    </source>
</evidence>
<evidence type="ECO:0000259" key="9">
    <source>
        <dbReference type="Pfam" id="PF03007"/>
    </source>
</evidence>
<comment type="catalytic activity">
    <reaction evidence="8">
        <text>an acyl-CoA + a 1,2-diacyl-sn-glycerol = a triacyl-sn-glycerol + CoA</text>
        <dbReference type="Rhea" id="RHEA:10868"/>
        <dbReference type="ChEBI" id="CHEBI:17815"/>
        <dbReference type="ChEBI" id="CHEBI:57287"/>
        <dbReference type="ChEBI" id="CHEBI:58342"/>
        <dbReference type="ChEBI" id="CHEBI:64615"/>
        <dbReference type="EC" id="2.3.1.20"/>
    </reaction>
</comment>
<accession>A0A4U1BR66</accession>
<dbReference type="GO" id="GO:0004144">
    <property type="term" value="F:diacylglycerol O-acyltransferase activity"/>
    <property type="evidence" value="ECO:0007669"/>
    <property type="project" value="UniProtKB-EC"/>
</dbReference>
<comment type="similarity">
    <text evidence="3">Belongs to the long-chain O-acyltransferase family.</text>
</comment>
<evidence type="ECO:0000313" key="11">
    <source>
        <dbReference type="EMBL" id="TKB57547.1"/>
    </source>
</evidence>
<gene>
    <name evidence="11" type="ORF">FCL42_04550</name>
</gene>
<protein>
    <recommendedName>
        <fullName evidence="4">diacylglycerol O-acyltransferase</fullName>
        <ecNumber evidence="4">2.3.1.20</ecNumber>
    </recommendedName>
</protein>
<dbReference type="GO" id="GO:0071731">
    <property type="term" value="P:response to nitric oxide"/>
    <property type="evidence" value="ECO:0007669"/>
    <property type="project" value="TreeGrafter"/>
</dbReference>
<dbReference type="Pfam" id="PF03007">
    <property type="entry name" value="WS_DGAT_cat"/>
    <property type="match status" value="1"/>
</dbReference>
<dbReference type="PANTHER" id="PTHR31650:SF1">
    <property type="entry name" value="WAX ESTER SYNTHASE_DIACYLGLYCEROL ACYLTRANSFERASE 4-RELATED"/>
    <property type="match status" value="1"/>
</dbReference>
<proteinExistence type="inferred from homology"/>
<evidence type="ECO:0000256" key="6">
    <source>
        <dbReference type="ARBA" id="ARBA00022798"/>
    </source>
</evidence>
<dbReference type="UniPathway" id="UPA00282"/>
<organism evidence="11 12">
    <name type="scientific">Ferrimonas aestuarii</name>
    <dbReference type="NCBI Taxonomy" id="2569539"/>
    <lineage>
        <taxon>Bacteria</taxon>
        <taxon>Pseudomonadati</taxon>
        <taxon>Pseudomonadota</taxon>
        <taxon>Gammaproteobacteria</taxon>
        <taxon>Alteromonadales</taxon>
        <taxon>Ferrimonadaceae</taxon>
        <taxon>Ferrimonas</taxon>
    </lineage>
</organism>
<evidence type="ECO:0000256" key="7">
    <source>
        <dbReference type="ARBA" id="ARBA00023315"/>
    </source>
</evidence>
<dbReference type="Proteomes" id="UP000305675">
    <property type="component" value="Unassembled WGS sequence"/>
</dbReference>
<dbReference type="GO" id="GO:0019432">
    <property type="term" value="P:triglyceride biosynthetic process"/>
    <property type="evidence" value="ECO:0007669"/>
    <property type="project" value="UniProtKB-UniPathway"/>
</dbReference>
<dbReference type="OrthoDB" id="9810950at2"/>
<dbReference type="SUPFAM" id="SSF52777">
    <property type="entry name" value="CoA-dependent acyltransferases"/>
    <property type="match status" value="1"/>
</dbReference>
<keyword evidence="5" id="KW-0808">Transferase</keyword>